<keyword evidence="10" id="KW-1185">Reference proteome</keyword>
<gene>
    <name evidence="9" type="ORF">EC847_1065</name>
</gene>
<reference evidence="9 10" key="1">
    <citation type="submission" date="2019-03" db="EMBL/GenBank/DDBJ databases">
        <title>Genomic analyses of the natural microbiome of Caenorhabditis elegans.</title>
        <authorList>
            <person name="Samuel B."/>
        </authorList>
    </citation>
    <scope>NUCLEOTIDE SEQUENCE [LARGE SCALE GENOMIC DNA]</scope>
    <source>
        <strain evidence="9 10">BIGb0156</strain>
    </source>
</reference>
<feature type="transmembrane region" description="Helical" evidence="7">
    <location>
        <begin position="424"/>
        <end position="443"/>
    </location>
</feature>
<evidence type="ECO:0000256" key="3">
    <source>
        <dbReference type="ARBA" id="ARBA00022692"/>
    </source>
</evidence>
<keyword evidence="4 7" id="KW-1133">Transmembrane helix</keyword>
<accession>A0A4V3BPM6</accession>
<proteinExistence type="inferred from homology"/>
<feature type="transmembrane region" description="Helical" evidence="7">
    <location>
        <begin position="348"/>
        <end position="367"/>
    </location>
</feature>
<feature type="transmembrane region" description="Helical" evidence="7">
    <location>
        <begin position="397"/>
        <end position="418"/>
    </location>
</feature>
<name>A0A4V3BPM6_SCAGO</name>
<dbReference type="EMBL" id="SNVX01000006">
    <property type="protein sequence ID" value="TDN58070.1"/>
    <property type="molecule type" value="Genomic_DNA"/>
</dbReference>
<feature type="domain" description="Integral membrane bound transporter" evidence="8">
    <location>
        <begin position="362"/>
        <end position="493"/>
    </location>
</feature>
<keyword evidence="2" id="KW-1003">Cell membrane</keyword>
<dbReference type="Pfam" id="PF13515">
    <property type="entry name" value="FUSC_2"/>
    <property type="match status" value="1"/>
</dbReference>
<feature type="transmembrane region" description="Helical" evidence="7">
    <location>
        <begin position="152"/>
        <end position="174"/>
    </location>
</feature>
<evidence type="ECO:0000256" key="5">
    <source>
        <dbReference type="ARBA" id="ARBA00023136"/>
    </source>
</evidence>
<feature type="transmembrane region" description="Helical" evidence="7">
    <location>
        <begin position="450"/>
        <end position="468"/>
    </location>
</feature>
<dbReference type="GO" id="GO:0005886">
    <property type="term" value="C:plasma membrane"/>
    <property type="evidence" value="ECO:0007669"/>
    <property type="project" value="UniProtKB-SubCell"/>
</dbReference>
<keyword evidence="5 7" id="KW-0472">Membrane</keyword>
<dbReference type="AlphaFoldDB" id="A0A4V3BPM6"/>
<evidence type="ECO:0000313" key="10">
    <source>
        <dbReference type="Proteomes" id="UP000295530"/>
    </source>
</evidence>
<dbReference type="RefSeq" id="WP_133461262.1">
    <property type="nucleotide sequence ID" value="NZ_SNVX01000006.1"/>
</dbReference>
<dbReference type="OrthoDB" id="105720at2"/>
<evidence type="ECO:0000256" key="1">
    <source>
        <dbReference type="ARBA" id="ARBA00004651"/>
    </source>
</evidence>
<protein>
    <submittedName>
        <fullName evidence="9">Multidrug resistance protein MdtO</fullName>
    </submittedName>
</protein>
<evidence type="ECO:0000259" key="8">
    <source>
        <dbReference type="Pfam" id="PF13515"/>
    </source>
</evidence>
<comment type="similarity">
    <text evidence="6">Belongs to the YccS/YhfK family.</text>
</comment>
<feature type="transmembrane region" description="Helical" evidence="7">
    <location>
        <begin position="480"/>
        <end position="498"/>
    </location>
</feature>
<dbReference type="InterPro" id="IPR049453">
    <property type="entry name" value="Memb_transporter_dom"/>
</dbReference>
<comment type="caution">
    <text evidence="9">The sequence shown here is derived from an EMBL/GenBank/DDBJ whole genome shotgun (WGS) entry which is preliminary data.</text>
</comment>
<keyword evidence="3 7" id="KW-0812">Transmembrane</keyword>
<feature type="transmembrane region" description="Helical" evidence="7">
    <location>
        <begin position="29"/>
        <end position="62"/>
    </location>
</feature>
<dbReference type="Proteomes" id="UP000295530">
    <property type="component" value="Unassembled WGS sequence"/>
</dbReference>
<feature type="transmembrane region" description="Helical" evidence="7">
    <location>
        <begin position="124"/>
        <end position="140"/>
    </location>
</feature>
<dbReference type="PANTHER" id="PTHR30509:SF9">
    <property type="entry name" value="MULTIDRUG RESISTANCE PROTEIN MDTO"/>
    <property type="match status" value="1"/>
</dbReference>
<feature type="transmembrane region" description="Helical" evidence="7">
    <location>
        <begin position="74"/>
        <end position="94"/>
    </location>
</feature>
<sequence>MTAHALPAQSGWLQPLIRLLRPYPGRGNLMMRCLITCTLVMIISLTLQVPFLALSLIAVFYVTQKNIVLSKLTGTLFVLGTTLAVGLSILTLKLTWEYPLLRLMMASGLFFACVYLMRATRYGVIFFLSGLVIFYTQTFADMTDNADSVVRMILWLWVAINYAILLTLIVNLLFLPLEPVAQLKGALQSQLSEIIVRTERLIRQEPILEPLSAADIQEKTLTLQHMLAFAIMRDKHYRQDEAWHLARISTVSDLYLMVQQLPTHPDADDLALAQKLLDRCHAFAASIAEDEPFSVGETDVFQGEKPGILARMMESLAAFSHYQRPPADSSAQSKATARMNGLLMNQTWYTFAFKTLLSTFVCYLIYIAADWQGIHTIMLSCIIVAQSSLGSTAQRGLLRVIGAVLGSLAALLMVILVMPHIESVVGLLAMSLPVIGLGAWIYAGSEKISYAGIQMMFTFALALLESFGPTFELVEIRDRVIGILLGVLIATFVHRYLWPEREGKLFWNSVSSLINAFAQRVKTHQAGTGSEIALRRSLAGCQGIAGRVAMEPGWSADNGQSESEILAAQQVLSHLSEIIYQFEHLNAGQGENDFASERQQAATMLKQCAALAETGGETTSAAPVTYVKEGRLQTLFYEIEQLNLSLRTRQTATDRVSL</sequence>
<feature type="transmembrane region" description="Helical" evidence="7">
    <location>
        <begin position="100"/>
        <end position="117"/>
    </location>
</feature>
<evidence type="ECO:0000256" key="4">
    <source>
        <dbReference type="ARBA" id="ARBA00022989"/>
    </source>
</evidence>
<evidence type="ECO:0000256" key="2">
    <source>
        <dbReference type="ARBA" id="ARBA00022475"/>
    </source>
</evidence>
<evidence type="ECO:0000256" key="7">
    <source>
        <dbReference type="SAM" id="Phobius"/>
    </source>
</evidence>
<organism evidence="9 10">
    <name type="scientific">Scandinavium goeteborgense</name>
    <dbReference type="NCBI Taxonomy" id="1851514"/>
    <lineage>
        <taxon>Bacteria</taxon>
        <taxon>Pseudomonadati</taxon>
        <taxon>Pseudomonadota</taxon>
        <taxon>Gammaproteobacteria</taxon>
        <taxon>Enterobacterales</taxon>
        <taxon>Enterobacteriaceae</taxon>
        <taxon>Scandinavium</taxon>
    </lineage>
</organism>
<evidence type="ECO:0000256" key="6">
    <source>
        <dbReference type="ARBA" id="ARBA00043993"/>
    </source>
</evidence>
<comment type="subcellular location">
    <subcellularLocation>
        <location evidence="1">Cell membrane</location>
        <topology evidence="1">Multi-pass membrane protein</topology>
    </subcellularLocation>
</comment>
<dbReference type="PANTHER" id="PTHR30509">
    <property type="entry name" value="P-HYDROXYBENZOIC ACID EFFLUX PUMP SUBUNIT-RELATED"/>
    <property type="match status" value="1"/>
</dbReference>
<evidence type="ECO:0000313" key="9">
    <source>
        <dbReference type="EMBL" id="TDN58070.1"/>
    </source>
</evidence>